<gene>
    <name evidence="2" type="ORF">FB45DRAFT_1050477</name>
</gene>
<protein>
    <submittedName>
        <fullName evidence="2">WD40-repeat-containing domain protein</fullName>
    </submittedName>
</protein>
<reference evidence="2" key="1">
    <citation type="submission" date="2023-03" db="EMBL/GenBank/DDBJ databases">
        <title>Massive genome expansion in bonnet fungi (Mycena s.s.) driven by repeated elements and novel gene families across ecological guilds.</title>
        <authorList>
            <consortium name="Lawrence Berkeley National Laboratory"/>
            <person name="Harder C.B."/>
            <person name="Miyauchi S."/>
            <person name="Viragh M."/>
            <person name="Kuo A."/>
            <person name="Thoen E."/>
            <person name="Andreopoulos B."/>
            <person name="Lu D."/>
            <person name="Skrede I."/>
            <person name="Drula E."/>
            <person name="Henrissat B."/>
            <person name="Morin E."/>
            <person name="Kohler A."/>
            <person name="Barry K."/>
            <person name="LaButti K."/>
            <person name="Morin E."/>
            <person name="Salamov A."/>
            <person name="Lipzen A."/>
            <person name="Mereny Z."/>
            <person name="Hegedus B."/>
            <person name="Baldrian P."/>
            <person name="Stursova M."/>
            <person name="Weitz H."/>
            <person name="Taylor A."/>
            <person name="Grigoriev I.V."/>
            <person name="Nagy L.G."/>
            <person name="Martin F."/>
            <person name="Kauserud H."/>
        </authorList>
    </citation>
    <scope>NUCLEOTIDE SEQUENCE</scope>
    <source>
        <strain evidence="2">9284</strain>
    </source>
</reference>
<dbReference type="Pfam" id="PF00400">
    <property type="entry name" value="WD40"/>
    <property type="match status" value="1"/>
</dbReference>
<dbReference type="EMBL" id="JARKIF010000001">
    <property type="protein sequence ID" value="KAJ7650486.1"/>
    <property type="molecule type" value="Genomic_DNA"/>
</dbReference>
<dbReference type="AlphaFoldDB" id="A0AAD7FYM2"/>
<accession>A0AAD7FYM2</accession>
<evidence type="ECO:0000256" key="1">
    <source>
        <dbReference type="PROSITE-ProRule" id="PRU00221"/>
    </source>
</evidence>
<dbReference type="InterPro" id="IPR015943">
    <property type="entry name" value="WD40/YVTN_repeat-like_dom_sf"/>
</dbReference>
<keyword evidence="3" id="KW-1185">Reference proteome</keyword>
<evidence type="ECO:0000313" key="3">
    <source>
        <dbReference type="Proteomes" id="UP001221142"/>
    </source>
</evidence>
<sequence>MFAKAAVLPIHSNPVGAIAISPDGMLAASAADDGVISIFLTKTQIPPTHQSTSSDPLLHTAPSLNKRTFDDPIHCLTIRADGRYLAVGAGEVVSVIRTPVQCTYPLPQEFQLHPPSKVGDRDLVNAAVFHTDQSIVLVGYYSGRVIAFKYSTDPATVRQLWAVDRKCACGPSVLSPSGEWIVGTSLTGNVVCVGTASPHTIKTFKLPDPVYHWVNIAFISKTAFAVGSEAGAVEIIEMHTKTVGKRIRIESGSIQSLPHNDKLVQCMAYWTTEDKRSHILITGTSELDQPSTLTIWKAQRPSPVLSRRNLAALVIAGAAISATPIPGRWFRTNPGGPLVELPHVIRSASSVLFPAPLSVRTSLETAMTTKSSTFSAPSEINSPQIDKRSLDHETINFAASTLVASDRVQTGELSSNVSPDIHSVLHPTTIALEASAVTSIFSSSEEPTVVVLPSETMATLKPSRPVRNSAPSDLPTSNAGMPVVESLMILPRLISSATLAYGLRSLPSRTQPDSPIRRDSTRLVVLDSSPLDVLELVDLLVVPGRVTHAVPRLIRSPGKPA</sequence>
<organism evidence="2 3">
    <name type="scientific">Roridomyces roridus</name>
    <dbReference type="NCBI Taxonomy" id="1738132"/>
    <lineage>
        <taxon>Eukaryota</taxon>
        <taxon>Fungi</taxon>
        <taxon>Dikarya</taxon>
        <taxon>Basidiomycota</taxon>
        <taxon>Agaricomycotina</taxon>
        <taxon>Agaricomycetes</taxon>
        <taxon>Agaricomycetidae</taxon>
        <taxon>Agaricales</taxon>
        <taxon>Marasmiineae</taxon>
        <taxon>Mycenaceae</taxon>
        <taxon>Roridomyces</taxon>
    </lineage>
</organism>
<name>A0AAD7FYM2_9AGAR</name>
<feature type="repeat" description="WD" evidence="1">
    <location>
        <begin position="8"/>
        <end position="39"/>
    </location>
</feature>
<dbReference type="InterPro" id="IPR001680">
    <property type="entry name" value="WD40_rpt"/>
</dbReference>
<proteinExistence type="predicted"/>
<evidence type="ECO:0000313" key="2">
    <source>
        <dbReference type="EMBL" id="KAJ7650486.1"/>
    </source>
</evidence>
<dbReference type="SMART" id="SM00320">
    <property type="entry name" value="WD40"/>
    <property type="match status" value="3"/>
</dbReference>
<dbReference type="Proteomes" id="UP001221142">
    <property type="component" value="Unassembled WGS sequence"/>
</dbReference>
<dbReference type="SUPFAM" id="SSF50978">
    <property type="entry name" value="WD40 repeat-like"/>
    <property type="match status" value="1"/>
</dbReference>
<comment type="caution">
    <text evidence="2">The sequence shown here is derived from an EMBL/GenBank/DDBJ whole genome shotgun (WGS) entry which is preliminary data.</text>
</comment>
<dbReference type="InterPro" id="IPR036322">
    <property type="entry name" value="WD40_repeat_dom_sf"/>
</dbReference>
<dbReference type="PROSITE" id="PS50082">
    <property type="entry name" value="WD_REPEATS_2"/>
    <property type="match status" value="1"/>
</dbReference>
<dbReference type="Gene3D" id="2.130.10.10">
    <property type="entry name" value="YVTN repeat-like/Quinoprotein amine dehydrogenase"/>
    <property type="match status" value="1"/>
</dbReference>
<keyword evidence="1" id="KW-0853">WD repeat</keyword>